<comment type="caution">
    <text evidence="1">The sequence shown here is derived from an EMBL/GenBank/DDBJ whole genome shotgun (WGS) entry which is preliminary data.</text>
</comment>
<dbReference type="SUPFAM" id="SSF51569">
    <property type="entry name" value="Aldolase"/>
    <property type="match status" value="1"/>
</dbReference>
<accession>A0ABN2UV16</accession>
<dbReference type="Gene3D" id="3.20.20.70">
    <property type="entry name" value="Aldolase class I"/>
    <property type="match status" value="1"/>
</dbReference>
<protein>
    <submittedName>
        <fullName evidence="1">Dihydrodipicolinate synthase family protein</fullName>
    </submittedName>
</protein>
<keyword evidence="2" id="KW-1185">Reference proteome</keyword>
<proteinExistence type="predicted"/>
<sequence length="364" mass="39228">MRTANPGSRFTARVVYAAAHVVADPDADNGPGRPAILDWDATLRFREHLWSLGFGIADAMDTAQRGMGLDWPATQELIRRSGAAARAVDAADVPSLLACGAGTDQLAAGARPLAAVRAAYEEQLGVVEAAGARVILMASRALAASARSAEDYLEVYGSLLAQSSNPVILHWLGDMFDPALAGYWGSRDIPTATATVLELINAHPDKVDGIKVSLLKAEYEIDLRRRLPEGVRLYTGDDFNYPELIKGDELGHSDALLGIFDGIARPASQALHALDEGDLETYDRLMTPTIALSRHIFETPTFHYKAGLVFLAYLNGHQDHFRMVGGLETARDAAHLTELYRLARVAGVVDDADLAEARFQAVVA</sequence>
<organism evidence="1 2">
    <name type="scientific">Catenulispora yoronensis</name>
    <dbReference type="NCBI Taxonomy" id="450799"/>
    <lineage>
        <taxon>Bacteria</taxon>
        <taxon>Bacillati</taxon>
        <taxon>Actinomycetota</taxon>
        <taxon>Actinomycetes</taxon>
        <taxon>Catenulisporales</taxon>
        <taxon>Catenulisporaceae</taxon>
        <taxon>Catenulispora</taxon>
    </lineage>
</organism>
<dbReference type="Proteomes" id="UP001500751">
    <property type="component" value="Unassembled WGS sequence"/>
</dbReference>
<dbReference type="RefSeq" id="WP_344668432.1">
    <property type="nucleotide sequence ID" value="NZ_BAAAQN010000035.1"/>
</dbReference>
<evidence type="ECO:0000313" key="2">
    <source>
        <dbReference type="Proteomes" id="UP001500751"/>
    </source>
</evidence>
<reference evidence="1 2" key="1">
    <citation type="journal article" date="2019" name="Int. J. Syst. Evol. Microbiol.">
        <title>The Global Catalogue of Microorganisms (GCM) 10K type strain sequencing project: providing services to taxonomists for standard genome sequencing and annotation.</title>
        <authorList>
            <consortium name="The Broad Institute Genomics Platform"/>
            <consortium name="The Broad Institute Genome Sequencing Center for Infectious Disease"/>
            <person name="Wu L."/>
            <person name="Ma J."/>
        </authorList>
    </citation>
    <scope>NUCLEOTIDE SEQUENCE [LARGE SCALE GENOMIC DNA]</scope>
    <source>
        <strain evidence="1 2">JCM 16014</strain>
    </source>
</reference>
<dbReference type="EMBL" id="BAAAQN010000035">
    <property type="protein sequence ID" value="GAA2043674.1"/>
    <property type="molecule type" value="Genomic_DNA"/>
</dbReference>
<dbReference type="InterPro" id="IPR013785">
    <property type="entry name" value="Aldolase_TIM"/>
</dbReference>
<evidence type="ECO:0000313" key="1">
    <source>
        <dbReference type="EMBL" id="GAA2043674.1"/>
    </source>
</evidence>
<dbReference type="InterPro" id="IPR009334">
    <property type="entry name" value="DUF993"/>
</dbReference>
<name>A0ABN2UV16_9ACTN</name>
<dbReference type="Pfam" id="PF06187">
    <property type="entry name" value="DUF993"/>
    <property type="match status" value="1"/>
</dbReference>
<gene>
    <name evidence="1" type="ORF">GCM10009839_53740</name>
</gene>